<gene>
    <name evidence="2" type="ORF">ONZ51_g12791</name>
</gene>
<feature type="compositionally biased region" description="Basic residues" evidence="1">
    <location>
        <begin position="182"/>
        <end position="196"/>
    </location>
</feature>
<protein>
    <recommendedName>
        <fullName evidence="4">Reverse transcriptase domain-containing protein</fullName>
    </recommendedName>
</protein>
<keyword evidence="3" id="KW-1185">Reference proteome</keyword>
<evidence type="ECO:0000256" key="1">
    <source>
        <dbReference type="SAM" id="MobiDB-lite"/>
    </source>
</evidence>
<feature type="compositionally biased region" description="Low complexity" evidence="1">
    <location>
        <begin position="155"/>
        <end position="181"/>
    </location>
</feature>
<comment type="caution">
    <text evidence="2">The sequence shown here is derived from an EMBL/GenBank/DDBJ whole genome shotgun (WGS) entry which is preliminary data.</text>
</comment>
<dbReference type="Proteomes" id="UP001215151">
    <property type="component" value="Unassembled WGS sequence"/>
</dbReference>
<evidence type="ECO:0000313" key="2">
    <source>
        <dbReference type="EMBL" id="KAJ8454845.1"/>
    </source>
</evidence>
<dbReference type="AlphaFoldDB" id="A0AAD7TF57"/>
<evidence type="ECO:0000313" key="3">
    <source>
        <dbReference type="Proteomes" id="UP001215151"/>
    </source>
</evidence>
<sequence length="903" mass="101987">MDHKAIFDSFTGAIRLRWKDVKNDNQTPNLTYYRVVDGVKVESSVSESSEVEVTGWMVHEAVVKEYAELLKDALPIALRAIAIVENTHVAMQVKMEKKKGVQKAADAMNVDDDAAARKAEGEAGKAGPSVQSLVDKAVAGKMKSLQAQVQKLSIGKTASKPGTKKSTSTPKAKPGASSTAKTSKKVAVKKSDKPKKKSDGQGKGKGKAKAKIFEAARFKNFVHTSPGVVVPERLQYELSVGLKYMFHSYSYKNVIRKAYNDFERRLRWRLKFSFESANADKYFDPDYEVAKTKKKVEPPRLPKWLEVGLSKGKQFVETTIASIPEQEVRRGAPDIALAPNASEIEAFLKENDYVVTLTDKNLGLAVSQRAWIIEQTTRIAALTIDIAAFGVDEFLLSKLTPPDDEHKVPMFYGPCGKFVSKQLKPLIRAAPTVIHGTKDLVQKLSKLDLPHPPNGMQYFLVTGDVVAFYPNIPLHECMGIVKLMWLKHNFEKDMMTYNSTTERDGAHLGHLGSQMRQLEQVFNRCLEVSSSKLVCQFQNEYFLQKRGLAMGVAESPDLANLYGWYFEEKAHVLTDLRIPFYGRYIDDTLAIVLAHSGNEVSQYMANKLKFDGCQILWEPGSFRLNFLDLTLSISGRKLEWRPFRKPGNHMERIPWISGHPLDVKRGTFIGEMSRLAVLSSTFTIYLEALQGLVALYTKRGYPRNEVTNWVRKNLRERWEKRLSEKDDTANDEGVLVLKSHYNPAWNYFHAKELGDTIFKYWLEWYDRADRGANNVSTNVDWPRPTVNVGDLTAVDGTLTSEFPDTVGGTLRLPDIRKIGICNRRMIVSRKRTRNLFDLTNLWKKMVLQEVDDNEVSDRVSEIQLPGNSTAGPKFSVNARVEMRISHDENIHRRSPSPNKPLFG</sequence>
<organism evidence="2 3">
    <name type="scientific">Trametes cubensis</name>
    <dbReference type="NCBI Taxonomy" id="1111947"/>
    <lineage>
        <taxon>Eukaryota</taxon>
        <taxon>Fungi</taxon>
        <taxon>Dikarya</taxon>
        <taxon>Basidiomycota</taxon>
        <taxon>Agaricomycotina</taxon>
        <taxon>Agaricomycetes</taxon>
        <taxon>Polyporales</taxon>
        <taxon>Polyporaceae</taxon>
        <taxon>Trametes</taxon>
    </lineage>
</organism>
<reference evidence="2" key="1">
    <citation type="submission" date="2022-11" db="EMBL/GenBank/DDBJ databases">
        <title>Genome Sequence of Cubamyces cubensis.</title>
        <authorList>
            <person name="Buettner E."/>
        </authorList>
    </citation>
    <scope>NUCLEOTIDE SEQUENCE</scope>
    <source>
        <strain evidence="2">MPL-01</strain>
    </source>
</reference>
<feature type="region of interest" description="Disordered" evidence="1">
    <location>
        <begin position="152"/>
        <end position="207"/>
    </location>
</feature>
<dbReference type="EMBL" id="JAPEVG010000874">
    <property type="protein sequence ID" value="KAJ8454845.1"/>
    <property type="molecule type" value="Genomic_DNA"/>
</dbReference>
<evidence type="ECO:0008006" key="4">
    <source>
        <dbReference type="Google" id="ProtNLM"/>
    </source>
</evidence>
<accession>A0AAD7TF57</accession>
<dbReference type="PANTHER" id="PTHR21301">
    <property type="entry name" value="REVERSE TRANSCRIPTASE"/>
    <property type="match status" value="1"/>
</dbReference>
<dbReference type="PANTHER" id="PTHR21301:SF10">
    <property type="entry name" value="REVERSE TRANSCRIPTASE DOMAIN-CONTAINING PROTEIN"/>
    <property type="match status" value="1"/>
</dbReference>
<proteinExistence type="predicted"/>
<name>A0AAD7TF57_9APHY</name>